<dbReference type="RefSeq" id="WP_040084608.1">
    <property type="nucleotide sequence ID" value="NZ_BCSU01000008.1"/>
</dbReference>
<dbReference type="AlphaFoldDB" id="A0A0B5D032"/>
<dbReference type="EMBL" id="CP005286">
    <property type="protein sequence ID" value="AJE31976.1"/>
    <property type="molecule type" value="Genomic_DNA"/>
</dbReference>
<sequence>MAATGRDLHCVVQNVQGGFAVAKALHGDEPKATIAFDGTFTATYDITVINSIGRASELKFPVVDTVVYPEGFTVEEVTFIHQGQPISDVERDGNFFRIPADALNPFSAGEVKTITVEVQGRATAEAQKNVVDGLLERCESANPENAQNPRGLFNGVSLEGEDDPEGERNNYACIDPEQPGIEVSKDVAEVDVHHGEEATRSVTYTVTVTNPEKGITRTYELVDTPAFSDTVTIDHAYIASGDTLAKTGLFPGGGPYDVTSVLNGGEPVEIGPGETHTYTVTVRFTGPRASSDQNSWQCSADGEGRGLFNSVELTSGAVTATDDDCAPVPPPGKVMLRLEKVGADDLTIPLSGAAFAVHEVAEDGSPGQFVAALETDVAGYHTGELEAGVPYFLIETKSPQDYQLLPTPVKVMVRSTAEGNVLEILNSVDVIGASVRESDDPDVVVVQVADVRIGTLPKTGGSGVGELTVLGVLILVVGVLTARRRSA</sequence>
<accession>A0A0B5D032</accession>
<evidence type="ECO:0000313" key="5">
    <source>
        <dbReference type="Proteomes" id="UP000031524"/>
    </source>
</evidence>
<organism evidence="4 5">
    <name type="scientific">Corynebacterium humireducens NBRC 106098 = DSM 45392</name>
    <dbReference type="NCBI Taxonomy" id="1223515"/>
    <lineage>
        <taxon>Bacteria</taxon>
        <taxon>Bacillati</taxon>
        <taxon>Actinomycetota</taxon>
        <taxon>Actinomycetes</taxon>
        <taxon>Mycobacteriales</taxon>
        <taxon>Corynebacteriaceae</taxon>
        <taxon>Corynebacterium</taxon>
    </lineage>
</organism>
<dbReference type="NCBIfam" id="TIGR01167">
    <property type="entry name" value="LPXTG_anchor"/>
    <property type="match status" value="1"/>
</dbReference>
<feature type="transmembrane region" description="Helical" evidence="2">
    <location>
        <begin position="463"/>
        <end position="482"/>
    </location>
</feature>
<dbReference type="KEGG" id="chm:B842_00600"/>
<proteinExistence type="predicted"/>
<dbReference type="InterPro" id="IPR041033">
    <property type="entry name" value="SpaA_PFL_dom_1"/>
</dbReference>
<keyword evidence="2" id="KW-0812">Transmembrane</keyword>
<dbReference type="OrthoDB" id="4424254at2"/>
<dbReference type="HOGENOM" id="CLU_559869_0_0_11"/>
<evidence type="ECO:0000259" key="3">
    <source>
        <dbReference type="Pfam" id="PF17802"/>
    </source>
</evidence>
<dbReference type="Pfam" id="PF17802">
    <property type="entry name" value="SpaA"/>
    <property type="match status" value="1"/>
</dbReference>
<evidence type="ECO:0000256" key="1">
    <source>
        <dbReference type="SAM" id="MobiDB-lite"/>
    </source>
</evidence>
<dbReference type="InterPro" id="IPR013783">
    <property type="entry name" value="Ig-like_fold"/>
</dbReference>
<dbReference type="STRING" id="1223515.B842_00600"/>
<gene>
    <name evidence="4" type="ORF">B842_00600</name>
</gene>
<dbReference type="Gene3D" id="2.60.40.10">
    <property type="entry name" value="Immunoglobulins"/>
    <property type="match status" value="1"/>
</dbReference>
<dbReference type="Proteomes" id="UP000031524">
    <property type="component" value="Chromosome"/>
</dbReference>
<dbReference type="GO" id="GO:0005975">
    <property type="term" value="P:carbohydrate metabolic process"/>
    <property type="evidence" value="ECO:0007669"/>
    <property type="project" value="UniProtKB-ARBA"/>
</dbReference>
<protein>
    <recommendedName>
        <fullName evidence="3">SpaA-like prealbumin fold domain-containing protein</fullName>
    </recommendedName>
</protein>
<feature type="domain" description="SpaA-like prealbumin fold" evidence="3">
    <location>
        <begin position="337"/>
        <end position="417"/>
    </location>
</feature>
<keyword evidence="2" id="KW-0472">Membrane</keyword>
<evidence type="ECO:0000256" key="2">
    <source>
        <dbReference type="SAM" id="Phobius"/>
    </source>
</evidence>
<keyword evidence="2" id="KW-1133">Transmembrane helix</keyword>
<evidence type="ECO:0000313" key="4">
    <source>
        <dbReference type="EMBL" id="AJE31976.1"/>
    </source>
</evidence>
<keyword evidence="5" id="KW-1185">Reference proteome</keyword>
<name>A0A0B5D032_9CORY</name>
<reference evidence="4 5" key="1">
    <citation type="submission" date="2013-04" db="EMBL/GenBank/DDBJ databases">
        <title>Complete genome sequence of Corynebacterium humireducens DSM 45392(T), isolated from a wastewater-fed microbial fuel cell.</title>
        <authorList>
            <person name="Ruckert C."/>
            <person name="Albersmeier A."/>
            <person name="Kalinowski J."/>
        </authorList>
    </citation>
    <scope>NUCLEOTIDE SEQUENCE [LARGE SCALE GENOMIC DNA]</scope>
    <source>
        <strain evidence="5">MFC-5</strain>
    </source>
</reference>
<feature type="region of interest" description="Disordered" evidence="1">
    <location>
        <begin position="141"/>
        <end position="178"/>
    </location>
</feature>